<feature type="compositionally biased region" description="Polar residues" evidence="1">
    <location>
        <begin position="129"/>
        <end position="140"/>
    </location>
</feature>
<feature type="region of interest" description="Disordered" evidence="1">
    <location>
        <begin position="714"/>
        <end position="761"/>
    </location>
</feature>
<feature type="region of interest" description="Disordered" evidence="1">
    <location>
        <begin position="89"/>
        <end position="140"/>
    </location>
</feature>
<reference evidence="2" key="1">
    <citation type="journal article" date="2016" name="Mol. Ecol. Resour.">
        <title>Evaluation of the impact of RNA preservation methods of spiders for de novo transcriptome assembly.</title>
        <authorList>
            <person name="Kono N."/>
            <person name="Nakamura H."/>
            <person name="Ito Y."/>
            <person name="Tomita M."/>
            <person name="Arakawa K."/>
        </authorList>
    </citation>
    <scope>NUCLEOTIDE SEQUENCE</scope>
    <source>
        <tissue evidence="2">Whole body</tissue>
    </source>
</reference>
<feature type="region of interest" description="Disordered" evidence="1">
    <location>
        <begin position="163"/>
        <end position="203"/>
    </location>
</feature>
<dbReference type="EMBL" id="IAAA01016112">
    <property type="protein sequence ID" value="LAA03959.1"/>
    <property type="molecule type" value="mRNA"/>
</dbReference>
<feature type="compositionally biased region" description="Basic and acidic residues" evidence="1">
    <location>
        <begin position="105"/>
        <end position="128"/>
    </location>
</feature>
<feature type="compositionally biased region" description="Polar residues" evidence="1">
    <location>
        <begin position="727"/>
        <end position="738"/>
    </location>
</feature>
<feature type="compositionally biased region" description="Polar residues" evidence="1">
    <location>
        <begin position="406"/>
        <end position="415"/>
    </location>
</feature>
<protein>
    <submittedName>
        <fullName evidence="2">Uncharacterized protein</fullName>
    </submittedName>
</protein>
<feature type="compositionally biased region" description="Polar residues" evidence="1">
    <location>
        <begin position="747"/>
        <end position="761"/>
    </location>
</feature>
<evidence type="ECO:0000256" key="1">
    <source>
        <dbReference type="SAM" id="MobiDB-lite"/>
    </source>
</evidence>
<feature type="region of interest" description="Disordered" evidence="1">
    <location>
        <begin position="216"/>
        <end position="240"/>
    </location>
</feature>
<proteinExistence type="evidence at transcript level"/>
<sequence>MVMEAATLSGPQRKCNVVPVQKSLSLPSYARAGGEGIDHRLIFAALEQKERVRRKSKIFTKEKTSRQNIFCLPISTGSKCRETDLSSDTSCSSLEYQKPKPSSKPKKEDSKQEAKTNENDTKLNELKTTKTSAQSNVKKANTESKLNADYGVLTRTITNGGSFKVNEHSKGHRSPVDTLRLNIGSSDSMERSSRSSNDSLTRKERLVAIKARVEAEREKYGNSSSEDETRTNLTRYNSDGGIHRTVRDVKTRSYRNEKRLRRRSHGEWAIKKADRKNNLSLCLNPEDDGIKLHLEKLNRLNNEINNLEVKTDYCPSPNVPDASKKYYFSDFPSKENVTRFVQQRIRHIEEEEQKRKSGSDFFDKIKLAQFSSLSQEKSTSIEHVNLCEKKSLISSIISDSRLGSSEFSQRASPTQRSREAPTPPPRSPKSISIMNKSFLQHHTTTQSHTENDFDKKNMFQQNNLSFAQTKTSDKSPKLEVKIRNPKNSFQSQNNSAEARELFNARRKTCSNFDFVDEKVLNDLCSVLGTAGSSNLTTNSNHSCSLSQIKNIENKSCSSNPDISPLIPLRNENSSLINKFEENERRREFMFNSLENKKSSSSMSWAKWKVPFGKEDACICYLSPGSKPICKSKHHGLLNNGRNSDNVNNQDDFKNLESKILLNGSQERRKMLSDNKSMPYLASRCKIEYNSKRKEKDNIDEDLAMQLQDLENNLKIADKSKPSAERNVMNSTKTKSSYPNDDHANDKLSFNSKHSNDELNSLSKSSSATANLDSAMAELENVYLSLKLSSDNLSERNSLSNISLSEEDSKLFTKKSTNLPKNKDVPSRRLSIHESNTYFDDPCGKDINSNLFLKEHNSSNTTKPKDIEELKDNSINELFKDLMPQLSSLEEKLRSCDSKYPQSVNCQRFNKLDNKSSDNYTSSIRLKKEFYENLHLQQDNSHRKKMAAQKLSENISNLMNSPTSKSATDNLSECRSQLVNPKSANNSPLNSYKSVKIDPWKNDSKMSETPYFTSQLIKTNESAKPFCSRHEEIRHIRVSMDSTPADSYPETSKYSRLSSAVNSPYASPKCDVAKSFMFTPGTNDSVDKTIDGLEELLNSLLVDVPDNKQSSLPKTKESVSASSPIAAGEMCVMQHLDIIRLKPVPS</sequence>
<accession>A0A2L2Y711</accession>
<feature type="region of interest" description="Disordered" evidence="1">
    <location>
        <begin position="403"/>
        <end position="431"/>
    </location>
</feature>
<name>A0A2L2Y711_PARTP</name>
<dbReference type="OrthoDB" id="6420710at2759"/>
<dbReference type="EMBL" id="IAAA01016113">
    <property type="protein sequence ID" value="LAA03962.1"/>
    <property type="molecule type" value="mRNA"/>
</dbReference>
<evidence type="ECO:0000313" key="2">
    <source>
        <dbReference type="EMBL" id="LAA03959.1"/>
    </source>
</evidence>
<dbReference type="AlphaFoldDB" id="A0A2L2Y711"/>
<organism evidence="2">
    <name type="scientific">Parasteatoda tepidariorum</name>
    <name type="common">Common house spider</name>
    <name type="synonym">Achaearanea tepidariorum</name>
    <dbReference type="NCBI Taxonomy" id="114398"/>
    <lineage>
        <taxon>Eukaryota</taxon>
        <taxon>Metazoa</taxon>
        <taxon>Ecdysozoa</taxon>
        <taxon>Arthropoda</taxon>
        <taxon>Chelicerata</taxon>
        <taxon>Arachnida</taxon>
        <taxon>Araneae</taxon>
        <taxon>Araneomorphae</taxon>
        <taxon>Entelegynae</taxon>
        <taxon>Araneoidea</taxon>
        <taxon>Theridiidae</taxon>
        <taxon>Parasteatoda</taxon>
    </lineage>
</organism>